<gene>
    <name evidence="2" type="ORF">TorRG33x02_222960</name>
</gene>
<organism evidence="2 3">
    <name type="scientific">Trema orientale</name>
    <name type="common">Charcoal tree</name>
    <name type="synonym">Celtis orientalis</name>
    <dbReference type="NCBI Taxonomy" id="63057"/>
    <lineage>
        <taxon>Eukaryota</taxon>
        <taxon>Viridiplantae</taxon>
        <taxon>Streptophyta</taxon>
        <taxon>Embryophyta</taxon>
        <taxon>Tracheophyta</taxon>
        <taxon>Spermatophyta</taxon>
        <taxon>Magnoliopsida</taxon>
        <taxon>eudicotyledons</taxon>
        <taxon>Gunneridae</taxon>
        <taxon>Pentapetalae</taxon>
        <taxon>rosids</taxon>
        <taxon>fabids</taxon>
        <taxon>Rosales</taxon>
        <taxon>Cannabaceae</taxon>
        <taxon>Trema</taxon>
    </lineage>
</organism>
<keyword evidence="1" id="KW-0732">Signal</keyword>
<keyword evidence="3" id="KW-1185">Reference proteome</keyword>
<feature type="signal peptide" evidence="1">
    <location>
        <begin position="1"/>
        <end position="29"/>
    </location>
</feature>
<protein>
    <recommendedName>
        <fullName evidence="4">Secreted protein</fullName>
    </recommendedName>
</protein>
<sequence>MSNSSSYRSSAITISNWLFLLLASHQALTGSILASLRVVLPWDTRSRICLVFEIWGEAKINVVEHDRDRSGCVMGR</sequence>
<name>A0A2P5E8K5_TREOI</name>
<evidence type="ECO:0000313" key="3">
    <source>
        <dbReference type="Proteomes" id="UP000237000"/>
    </source>
</evidence>
<evidence type="ECO:0008006" key="4">
    <source>
        <dbReference type="Google" id="ProtNLM"/>
    </source>
</evidence>
<dbReference type="EMBL" id="JXTC01000206">
    <property type="protein sequence ID" value="PON81875.1"/>
    <property type="molecule type" value="Genomic_DNA"/>
</dbReference>
<reference evidence="3" key="1">
    <citation type="submission" date="2016-06" db="EMBL/GenBank/DDBJ databases">
        <title>Parallel loss of symbiosis genes in relatives of nitrogen-fixing non-legume Parasponia.</title>
        <authorList>
            <person name="Van Velzen R."/>
            <person name="Holmer R."/>
            <person name="Bu F."/>
            <person name="Rutten L."/>
            <person name="Van Zeijl A."/>
            <person name="Liu W."/>
            <person name="Santuari L."/>
            <person name="Cao Q."/>
            <person name="Sharma T."/>
            <person name="Shen D."/>
            <person name="Roswanjaya Y."/>
            <person name="Wardhani T."/>
            <person name="Kalhor M.S."/>
            <person name="Jansen J."/>
            <person name="Van den Hoogen J."/>
            <person name="Gungor B."/>
            <person name="Hartog M."/>
            <person name="Hontelez J."/>
            <person name="Verver J."/>
            <person name="Yang W.-C."/>
            <person name="Schijlen E."/>
            <person name="Repin R."/>
            <person name="Schilthuizen M."/>
            <person name="Schranz E."/>
            <person name="Heidstra R."/>
            <person name="Miyata K."/>
            <person name="Fedorova E."/>
            <person name="Kohlen W."/>
            <person name="Bisseling T."/>
            <person name="Smit S."/>
            <person name="Geurts R."/>
        </authorList>
    </citation>
    <scope>NUCLEOTIDE SEQUENCE [LARGE SCALE GENOMIC DNA]</scope>
    <source>
        <strain evidence="3">cv. RG33-2</strain>
    </source>
</reference>
<evidence type="ECO:0000313" key="2">
    <source>
        <dbReference type="EMBL" id="PON81875.1"/>
    </source>
</evidence>
<dbReference type="InParanoid" id="A0A2P5E8K5"/>
<proteinExistence type="predicted"/>
<feature type="chain" id="PRO_5015122397" description="Secreted protein" evidence="1">
    <location>
        <begin position="30"/>
        <end position="76"/>
    </location>
</feature>
<dbReference type="Proteomes" id="UP000237000">
    <property type="component" value="Unassembled WGS sequence"/>
</dbReference>
<accession>A0A2P5E8K5</accession>
<dbReference type="AlphaFoldDB" id="A0A2P5E8K5"/>
<comment type="caution">
    <text evidence="2">The sequence shown here is derived from an EMBL/GenBank/DDBJ whole genome shotgun (WGS) entry which is preliminary data.</text>
</comment>
<evidence type="ECO:0000256" key="1">
    <source>
        <dbReference type="SAM" id="SignalP"/>
    </source>
</evidence>